<dbReference type="InterPro" id="IPR004154">
    <property type="entry name" value="Anticodon-bd"/>
</dbReference>
<dbReference type="GO" id="GO:0017101">
    <property type="term" value="C:aminoacyl-tRNA synthetase multienzyme complex"/>
    <property type="evidence" value="ECO:0007669"/>
    <property type="project" value="TreeGrafter"/>
</dbReference>
<dbReference type="STRING" id="592015.HMPREF1705_04283"/>
<dbReference type="AlphaFoldDB" id="A0A0T5XAU4"/>
<evidence type="ECO:0000256" key="7">
    <source>
        <dbReference type="ARBA" id="ARBA00055834"/>
    </source>
</evidence>
<evidence type="ECO:0000256" key="3">
    <source>
        <dbReference type="ARBA" id="ARBA00022840"/>
    </source>
</evidence>
<dbReference type="PANTHER" id="PTHR43382:SF2">
    <property type="entry name" value="BIFUNCTIONAL GLUTAMATE_PROLINE--TRNA LIGASE"/>
    <property type="match status" value="1"/>
</dbReference>
<dbReference type="SUPFAM" id="SSF55681">
    <property type="entry name" value="Class II aaRS and biotin synthetases"/>
    <property type="match status" value="1"/>
</dbReference>
<evidence type="ECO:0000313" key="11">
    <source>
        <dbReference type="EMBL" id="KRT35022.1"/>
    </source>
</evidence>
<dbReference type="Gene3D" id="3.30.930.10">
    <property type="entry name" value="Bira Bifunctional Protein, Domain 2"/>
    <property type="match status" value="1"/>
</dbReference>
<protein>
    <recommendedName>
        <fullName evidence="9">Proline--tRNA ligase</fullName>
        <ecNumber evidence="9">6.1.1.15</ecNumber>
    </recommendedName>
    <alternativeName>
        <fullName evidence="9">Prolyl-tRNA synthetase</fullName>
        <shortName evidence="9">ProRS</shortName>
    </alternativeName>
</protein>
<name>A0A0T5XAU4_9BACT</name>
<evidence type="ECO:0000256" key="2">
    <source>
        <dbReference type="ARBA" id="ARBA00022741"/>
    </source>
</evidence>
<dbReference type="Gene3D" id="3.30.110.30">
    <property type="entry name" value="C-terminal domain of ProRS"/>
    <property type="match status" value="1"/>
</dbReference>
<dbReference type="NCBIfam" id="TIGR00408">
    <property type="entry name" value="proS_fam_I"/>
    <property type="match status" value="1"/>
</dbReference>
<dbReference type="GO" id="GO:0006433">
    <property type="term" value="P:prolyl-tRNA aminoacylation"/>
    <property type="evidence" value="ECO:0007669"/>
    <property type="project" value="UniProtKB-UniRule"/>
</dbReference>
<dbReference type="InterPro" id="IPR002314">
    <property type="entry name" value="aa-tRNA-synt_IIb"/>
</dbReference>
<gene>
    <name evidence="9" type="primary">proS</name>
    <name evidence="11" type="ORF">HMPREF1705_04283</name>
</gene>
<dbReference type="SMART" id="SM00946">
    <property type="entry name" value="ProRS-C_1"/>
    <property type="match status" value="1"/>
</dbReference>
<keyword evidence="5 9" id="KW-0030">Aminoacyl-tRNA synthetase</keyword>
<evidence type="ECO:0000259" key="10">
    <source>
        <dbReference type="PROSITE" id="PS50862"/>
    </source>
</evidence>
<keyword evidence="12" id="KW-1185">Reference proteome</keyword>
<comment type="catalytic activity">
    <reaction evidence="6 9">
        <text>tRNA(Pro) + L-proline + ATP = L-prolyl-tRNA(Pro) + AMP + diphosphate</text>
        <dbReference type="Rhea" id="RHEA:14305"/>
        <dbReference type="Rhea" id="RHEA-COMP:9700"/>
        <dbReference type="Rhea" id="RHEA-COMP:9702"/>
        <dbReference type="ChEBI" id="CHEBI:30616"/>
        <dbReference type="ChEBI" id="CHEBI:33019"/>
        <dbReference type="ChEBI" id="CHEBI:60039"/>
        <dbReference type="ChEBI" id="CHEBI:78442"/>
        <dbReference type="ChEBI" id="CHEBI:78532"/>
        <dbReference type="ChEBI" id="CHEBI:456215"/>
        <dbReference type="EC" id="6.1.1.15"/>
    </reaction>
</comment>
<dbReference type="eggNOG" id="COG0442">
    <property type="taxonomic scope" value="Bacteria"/>
</dbReference>
<dbReference type="PROSITE" id="PS50862">
    <property type="entry name" value="AA_TRNA_LIGASE_II"/>
    <property type="match status" value="1"/>
</dbReference>
<keyword evidence="1 9" id="KW-0436">Ligase</keyword>
<dbReference type="InterPro" id="IPR016061">
    <property type="entry name" value="Pro-tRNA_ligase_II_C"/>
</dbReference>
<keyword evidence="9" id="KW-0963">Cytoplasm</keyword>
<dbReference type="Pfam" id="PF00587">
    <property type="entry name" value="tRNA-synt_2b"/>
    <property type="match status" value="1"/>
</dbReference>
<dbReference type="PRINTS" id="PR01046">
    <property type="entry name" value="TRNASYNTHPRO"/>
</dbReference>
<dbReference type="Pfam" id="PF09180">
    <property type="entry name" value="ProRS-C_1"/>
    <property type="match status" value="1"/>
</dbReference>
<dbReference type="GO" id="GO:0005737">
    <property type="term" value="C:cytoplasm"/>
    <property type="evidence" value="ECO:0007669"/>
    <property type="project" value="UniProtKB-SubCell"/>
</dbReference>
<comment type="subunit">
    <text evidence="9">Homodimer.</text>
</comment>
<accession>A0A0T5XAU4</accession>
<dbReference type="Proteomes" id="UP000005273">
    <property type="component" value="Unassembled WGS sequence"/>
</dbReference>
<dbReference type="Gene3D" id="3.40.50.800">
    <property type="entry name" value="Anticodon-binding domain"/>
    <property type="match status" value="1"/>
</dbReference>
<evidence type="ECO:0000256" key="5">
    <source>
        <dbReference type="ARBA" id="ARBA00023146"/>
    </source>
</evidence>
<dbReference type="GO" id="GO:0005524">
    <property type="term" value="F:ATP binding"/>
    <property type="evidence" value="ECO:0007669"/>
    <property type="project" value="UniProtKB-UniRule"/>
</dbReference>
<evidence type="ECO:0000256" key="9">
    <source>
        <dbReference type="HAMAP-Rule" id="MF_01571"/>
    </source>
</evidence>
<dbReference type="PANTHER" id="PTHR43382">
    <property type="entry name" value="PROLYL-TRNA SYNTHETASE"/>
    <property type="match status" value="1"/>
</dbReference>
<keyword evidence="4 9" id="KW-0648">Protein biosynthesis</keyword>
<comment type="similarity">
    <text evidence="8 9">Belongs to the class-II aminoacyl-tRNA synthetase family. ProS type 3 subfamily.</text>
</comment>
<evidence type="ECO:0000256" key="1">
    <source>
        <dbReference type="ARBA" id="ARBA00022598"/>
    </source>
</evidence>
<evidence type="ECO:0000256" key="8">
    <source>
        <dbReference type="ARBA" id="ARBA00060806"/>
    </source>
</evidence>
<comment type="domain">
    <text evidence="9">Consists of three domains: the N-terminal catalytic domain, the anticodon-binding domain and the C-terminal extension.</text>
</comment>
<dbReference type="SUPFAM" id="SSF64586">
    <property type="entry name" value="C-terminal domain of ProRS"/>
    <property type="match status" value="1"/>
</dbReference>
<comment type="subcellular location">
    <subcellularLocation>
        <location evidence="9">Cytoplasm</location>
    </subcellularLocation>
</comment>
<organism evidence="11 12">
    <name type="scientific">Acetomicrobium hydrogeniformans ATCC BAA-1850</name>
    <dbReference type="NCBI Taxonomy" id="592015"/>
    <lineage>
        <taxon>Bacteria</taxon>
        <taxon>Thermotogati</taxon>
        <taxon>Synergistota</taxon>
        <taxon>Synergistia</taxon>
        <taxon>Synergistales</taxon>
        <taxon>Acetomicrobiaceae</taxon>
        <taxon>Acetomicrobium</taxon>
    </lineage>
</organism>
<proteinExistence type="inferred from homology"/>
<dbReference type="SUPFAM" id="SSF52954">
    <property type="entry name" value="Class II aaRS ABD-related"/>
    <property type="match status" value="1"/>
</dbReference>
<feature type="domain" description="Aminoacyl-transfer RNA synthetases class-II family profile" evidence="10">
    <location>
        <begin position="34"/>
        <end position="282"/>
    </location>
</feature>
<dbReference type="FunFam" id="3.30.930.10:FF:000023">
    <property type="entry name" value="Proline--tRNA ligase"/>
    <property type="match status" value="1"/>
</dbReference>
<dbReference type="InterPro" id="IPR006195">
    <property type="entry name" value="aa-tRNA-synth_II"/>
</dbReference>
<dbReference type="GO" id="GO:0004827">
    <property type="term" value="F:proline-tRNA ligase activity"/>
    <property type="evidence" value="ECO:0007669"/>
    <property type="project" value="UniProtKB-UniRule"/>
</dbReference>
<dbReference type="InterPro" id="IPR036621">
    <property type="entry name" value="Anticodon-bd_dom_sf"/>
</dbReference>
<evidence type="ECO:0000313" key="12">
    <source>
        <dbReference type="Proteomes" id="UP000005273"/>
    </source>
</evidence>
<keyword evidence="3 9" id="KW-0067">ATP-binding</keyword>
<dbReference type="InterPro" id="IPR017449">
    <property type="entry name" value="Pro-tRNA_synth_II"/>
</dbReference>
<comment type="caution">
    <text evidence="11">The sequence shown here is derived from an EMBL/GenBank/DDBJ whole genome shotgun (WGS) entry which is preliminary data.</text>
</comment>
<dbReference type="InterPro" id="IPR002316">
    <property type="entry name" value="Pro-tRNA-ligase_IIa"/>
</dbReference>
<evidence type="ECO:0000256" key="6">
    <source>
        <dbReference type="ARBA" id="ARBA00047671"/>
    </source>
</evidence>
<sequence>MKMARNITPREKDYSQWYLDVIKAAEMADYAPVRGCMVIRPTGYAIWESIQSQLDERFKETGHVNAYFPLLIPSSFLEKEAKHVEGFSPECAVVTYAGGEELEEPLVIRPTSETVIGHMYSKWIQSWRDLPILINQWCNVLRWEKRPRLFLRTSEFLWQEGHTAHATREEALEETLRMLEVYRSFMEEVLALPVLTGEKSEGERFPGAENTYTCEAMMTDKRALQAGTSHFLGQNFAKAFDIRFQNKDGELEYAWTTSWGVSTRLIGAIIMTHADNDGLVLPPNVAPVKTVILPITPDQNLLQEKILPEAQKILERLKKILGANRVILDTQFHMRPGDRFFYHLQKGVPLRLELGEAEMKSSHLRAVRRDTGEVVNISFDAIEREVPRLLENIQNTLYRRARSFREENTYLVTSFEEFNEVLNKKGGFIKAYFAGSPEDEKTIKEATTATIRCFLLNEPTEGTCFYTKKKGGKLAVFAKAY</sequence>
<dbReference type="CDD" id="cd00778">
    <property type="entry name" value="ProRS_core_arch_euk"/>
    <property type="match status" value="1"/>
</dbReference>
<keyword evidence="2 9" id="KW-0547">Nucleotide-binding</keyword>
<comment type="function">
    <text evidence="7">Catalyzes the attachment of proline to tRNA(Pro) in a two-step reaction: proline is first activated by ATP to form Pro-AMP and then transferred to the acceptor end of tRNA(Pro). Can inadvertently accommodate and process cysteine.</text>
</comment>
<dbReference type="Pfam" id="PF03129">
    <property type="entry name" value="HGTP_anticodon"/>
    <property type="match status" value="1"/>
</dbReference>
<dbReference type="EMBL" id="ACJX03000001">
    <property type="protein sequence ID" value="KRT35022.1"/>
    <property type="molecule type" value="Genomic_DNA"/>
</dbReference>
<evidence type="ECO:0000256" key="4">
    <source>
        <dbReference type="ARBA" id="ARBA00022917"/>
    </source>
</evidence>
<dbReference type="InterPro" id="IPR045864">
    <property type="entry name" value="aa-tRNA-synth_II/BPL/LPL"/>
</dbReference>
<reference evidence="12" key="1">
    <citation type="submission" date="2012-09" db="EMBL/GenBank/DDBJ databases">
        <authorList>
            <person name="Weinstock G."/>
            <person name="Sodergren E."/>
            <person name="Clifton S."/>
            <person name="Fulton L."/>
            <person name="Fulton B."/>
            <person name="Courtney L."/>
            <person name="Fronick C."/>
            <person name="Harrison M."/>
            <person name="Strong C."/>
            <person name="Farmer C."/>
            <person name="Delehaunty K."/>
            <person name="Markovic C."/>
            <person name="Hall O."/>
            <person name="Minx P."/>
            <person name="Tomlinson C."/>
            <person name="Mitreva M."/>
            <person name="Nelson J."/>
            <person name="Hou S."/>
            <person name="Wollam A."/>
            <person name="Pepin K.H."/>
            <person name="Johnson M."/>
            <person name="Bhonagiri V."/>
            <person name="Nash W.E."/>
            <person name="Suruliraj S."/>
            <person name="Warren W."/>
            <person name="Chinwalla A."/>
            <person name="Mardis E.R."/>
            <person name="Wilson R.K."/>
        </authorList>
    </citation>
    <scope>NUCLEOTIDE SEQUENCE [LARGE SCALE GENOMIC DNA]</scope>
    <source>
        <strain evidence="12">OS1</strain>
    </source>
</reference>
<dbReference type="EC" id="6.1.1.15" evidence="9"/>
<dbReference type="InterPro" id="IPR033721">
    <property type="entry name" value="ProRS_core_arch_euk"/>
</dbReference>
<dbReference type="InterPro" id="IPR004499">
    <property type="entry name" value="Pro-tRNA-ligase_IIa_arc-type"/>
</dbReference>
<dbReference type="HAMAP" id="MF_01571">
    <property type="entry name" value="Pro_tRNA_synth_type3"/>
    <property type="match status" value="1"/>
</dbReference>